<dbReference type="AlphaFoldDB" id="A0A2S8FJV1"/>
<sequence>MIDDGSETEGHDVLVWVELLGAAVFSLNAFIPIFSPLLTGLCSVWLILGRFNVWQRIGVVSLAVLILGLGSAELYLLLVAIVLITAMMTFSLSPIISIVTRTPCRGSQFSLWQLGGLTIIMAVICGILRLIFEQHSMFIFDTNAAIVLTLQAIAVSTNIILGSLSVFMPERHRTWRLFYLSAISVLIAMPLIEILVAFGFGWGWGMAALIELMHFGGALFLWLLLFPMELAGLFDVEVRQDDGPIVPSPVQDPLD</sequence>
<keyword evidence="1" id="KW-0472">Membrane</keyword>
<dbReference type="Proteomes" id="UP000238322">
    <property type="component" value="Unassembled WGS sequence"/>
</dbReference>
<feature type="transmembrane region" description="Helical" evidence="1">
    <location>
        <begin position="177"/>
        <end position="198"/>
    </location>
</feature>
<dbReference type="EMBL" id="PUHY01000012">
    <property type="protein sequence ID" value="PQO32433.1"/>
    <property type="molecule type" value="Genomic_DNA"/>
</dbReference>
<dbReference type="RefSeq" id="WP_105331445.1">
    <property type="nucleotide sequence ID" value="NZ_PUHY01000012.1"/>
</dbReference>
<feature type="transmembrane region" description="Helical" evidence="1">
    <location>
        <begin position="53"/>
        <end position="69"/>
    </location>
</feature>
<reference evidence="2 3" key="1">
    <citation type="submission" date="2018-02" db="EMBL/GenBank/DDBJ databases">
        <title>Comparative genomes isolates from brazilian mangrove.</title>
        <authorList>
            <person name="Araujo J.E."/>
            <person name="Taketani R.G."/>
            <person name="Silva M.C.P."/>
            <person name="Loureco M.V."/>
            <person name="Andreote F.D."/>
        </authorList>
    </citation>
    <scope>NUCLEOTIDE SEQUENCE [LARGE SCALE GENOMIC DNA]</scope>
    <source>
        <strain evidence="2 3">Hex-1 MGV</strain>
    </source>
</reference>
<keyword evidence="1" id="KW-0812">Transmembrane</keyword>
<proteinExistence type="predicted"/>
<gene>
    <name evidence="2" type="ORF">C5Y83_19635</name>
</gene>
<feature type="transmembrane region" description="Helical" evidence="1">
    <location>
        <begin position="144"/>
        <end position="165"/>
    </location>
</feature>
<feature type="transmembrane region" description="Helical" evidence="1">
    <location>
        <begin position="111"/>
        <end position="132"/>
    </location>
</feature>
<comment type="caution">
    <text evidence="2">The sequence shown here is derived from an EMBL/GenBank/DDBJ whole genome shotgun (WGS) entry which is preliminary data.</text>
</comment>
<accession>A0A2S8FJV1</accession>
<evidence type="ECO:0000313" key="2">
    <source>
        <dbReference type="EMBL" id="PQO32433.1"/>
    </source>
</evidence>
<feature type="transmembrane region" description="Helical" evidence="1">
    <location>
        <begin position="204"/>
        <end position="225"/>
    </location>
</feature>
<dbReference type="OrthoDB" id="9985120at2"/>
<evidence type="ECO:0000256" key="1">
    <source>
        <dbReference type="SAM" id="Phobius"/>
    </source>
</evidence>
<protein>
    <submittedName>
        <fullName evidence="2">Uncharacterized protein</fullName>
    </submittedName>
</protein>
<feature type="transmembrane region" description="Helical" evidence="1">
    <location>
        <begin position="20"/>
        <end position="46"/>
    </location>
</feature>
<name>A0A2S8FJV1_9BACT</name>
<organism evidence="2 3">
    <name type="scientific">Blastopirellula marina</name>
    <dbReference type="NCBI Taxonomy" id="124"/>
    <lineage>
        <taxon>Bacteria</taxon>
        <taxon>Pseudomonadati</taxon>
        <taxon>Planctomycetota</taxon>
        <taxon>Planctomycetia</taxon>
        <taxon>Pirellulales</taxon>
        <taxon>Pirellulaceae</taxon>
        <taxon>Blastopirellula</taxon>
    </lineage>
</organism>
<keyword evidence="1" id="KW-1133">Transmembrane helix</keyword>
<evidence type="ECO:0000313" key="3">
    <source>
        <dbReference type="Proteomes" id="UP000238322"/>
    </source>
</evidence>
<feature type="transmembrane region" description="Helical" evidence="1">
    <location>
        <begin position="75"/>
        <end position="99"/>
    </location>
</feature>